<dbReference type="EMBL" id="JARKIE010000258">
    <property type="protein sequence ID" value="KAJ7660574.1"/>
    <property type="molecule type" value="Genomic_DNA"/>
</dbReference>
<gene>
    <name evidence="1" type="ORF">B0H17DRAFT_1144942</name>
</gene>
<protein>
    <submittedName>
        <fullName evidence="1">Uncharacterized protein</fullName>
    </submittedName>
</protein>
<sequence>MSFEPRRPRQHSPPPVYTYKDLPEYTVPVDLSSSPPVALLRLASRSLSEMEEQVFGHHISHSFTPSYSFDLGPAFPPLPTRQESVQNDMSSTQHQFEFHFPDHSEMPLVYVIQHTLPPLTFEHPAEGYLMYQLSSRTVPLTNSIETVTDLG</sequence>
<keyword evidence="2" id="KW-1185">Reference proteome</keyword>
<evidence type="ECO:0000313" key="2">
    <source>
        <dbReference type="Proteomes" id="UP001221757"/>
    </source>
</evidence>
<proteinExistence type="predicted"/>
<reference evidence="1" key="1">
    <citation type="submission" date="2023-03" db="EMBL/GenBank/DDBJ databases">
        <title>Massive genome expansion in bonnet fungi (Mycena s.s.) driven by repeated elements and novel gene families across ecological guilds.</title>
        <authorList>
            <consortium name="Lawrence Berkeley National Laboratory"/>
            <person name="Harder C.B."/>
            <person name="Miyauchi S."/>
            <person name="Viragh M."/>
            <person name="Kuo A."/>
            <person name="Thoen E."/>
            <person name="Andreopoulos B."/>
            <person name="Lu D."/>
            <person name="Skrede I."/>
            <person name="Drula E."/>
            <person name="Henrissat B."/>
            <person name="Morin E."/>
            <person name="Kohler A."/>
            <person name="Barry K."/>
            <person name="LaButti K."/>
            <person name="Morin E."/>
            <person name="Salamov A."/>
            <person name="Lipzen A."/>
            <person name="Mereny Z."/>
            <person name="Hegedus B."/>
            <person name="Baldrian P."/>
            <person name="Stursova M."/>
            <person name="Weitz H."/>
            <person name="Taylor A."/>
            <person name="Grigoriev I.V."/>
            <person name="Nagy L.G."/>
            <person name="Martin F."/>
            <person name="Kauserud H."/>
        </authorList>
    </citation>
    <scope>NUCLEOTIDE SEQUENCE</scope>
    <source>
        <strain evidence="1">CBHHK067</strain>
    </source>
</reference>
<dbReference type="AlphaFoldDB" id="A0AAD7CRM6"/>
<evidence type="ECO:0000313" key="1">
    <source>
        <dbReference type="EMBL" id="KAJ7660574.1"/>
    </source>
</evidence>
<organism evidence="1 2">
    <name type="scientific">Mycena rosella</name>
    <name type="common">Pink bonnet</name>
    <name type="synonym">Agaricus rosellus</name>
    <dbReference type="NCBI Taxonomy" id="1033263"/>
    <lineage>
        <taxon>Eukaryota</taxon>
        <taxon>Fungi</taxon>
        <taxon>Dikarya</taxon>
        <taxon>Basidiomycota</taxon>
        <taxon>Agaricomycotina</taxon>
        <taxon>Agaricomycetes</taxon>
        <taxon>Agaricomycetidae</taxon>
        <taxon>Agaricales</taxon>
        <taxon>Marasmiineae</taxon>
        <taxon>Mycenaceae</taxon>
        <taxon>Mycena</taxon>
    </lineage>
</organism>
<accession>A0AAD7CRM6</accession>
<name>A0AAD7CRM6_MYCRO</name>
<comment type="caution">
    <text evidence="1">The sequence shown here is derived from an EMBL/GenBank/DDBJ whole genome shotgun (WGS) entry which is preliminary data.</text>
</comment>
<dbReference type="Proteomes" id="UP001221757">
    <property type="component" value="Unassembled WGS sequence"/>
</dbReference>